<evidence type="ECO:0000256" key="2">
    <source>
        <dbReference type="ARBA" id="ARBA00012418"/>
    </source>
</evidence>
<dbReference type="Gene3D" id="1.10.150.390">
    <property type="match status" value="1"/>
</dbReference>
<dbReference type="InterPro" id="IPR007081">
    <property type="entry name" value="RNA_pol_Rpb1_5"/>
</dbReference>
<dbReference type="GO" id="GO:0006351">
    <property type="term" value="P:DNA-templated transcription"/>
    <property type="evidence" value="ECO:0007669"/>
    <property type="project" value="InterPro"/>
</dbReference>
<dbReference type="GO" id="GO:0046872">
    <property type="term" value="F:metal ion binding"/>
    <property type="evidence" value="ECO:0007669"/>
    <property type="project" value="UniProtKB-KW"/>
</dbReference>
<sequence length="521" mass="57812">MVDFLDKLKKLGFDYATSSGISISPWELGTIVDKEKLLTQAEAKINQADSYYSQARASSENLTQIFAMRGHTTNYLGEVIETPITSSLWEGLSPLEFFISVYGAIKGMIDLALKTAEAGYLTRRLVESSQNITITSSDCQTQAGALREENIELPLTKQVYGRYLADDIANKKKEIILTRNTLLLEKEIKIIQENQISSVCIRSPWHCETEGGICQKCYGLDLSRPGETIALGTAVGIIAAQSLGEPGTQLTMRTFHTGGISSEEDITQGLPKVKQIFDNIKPDKEEKAILAKSEGIISSITAIDSNETNFSRLIKQKDQAGAEIIYPIEKERLVRVQPGEKVKKGQKLTGGKIDLEEYLEIVGREVCQNYIKEEIRKAYNNQGIEIAEKHIEIFACQMLSKVEVIAGGDSDYLGGDIVNYQQIQKNNNFLLSSKKKPIIFKDIIFSLKDLASHPPSFLAGISFQNTLKGLVDYSLYQPIDYLQGSKESLIAGQLIPVGTGFKERGKYTKGTTRSKSKEQTF</sequence>
<evidence type="ECO:0000256" key="7">
    <source>
        <dbReference type="ARBA" id="ARBA00023163"/>
    </source>
</evidence>
<dbReference type="InterPro" id="IPR045867">
    <property type="entry name" value="DNA-dir_RpoC_beta_prime"/>
</dbReference>
<keyword evidence="5" id="KW-0548">Nucleotidyltransferase</keyword>
<evidence type="ECO:0000256" key="8">
    <source>
        <dbReference type="ARBA" id="ARBA00048552"/>
    </source>
</evidence>
<evidence type="ECO:0000256" key="1">
    <source>
        <dbReference type="ARBA" id="ARBA00004026"/>
    </source>
</evidence>
<evidence type="ECO:0000256" key="3">
    <source>
        <dbReference type="ARBA" id="ARBA00022478"/>
    </source>
</evidence>
<dbReference type="CDD" id="cd02655">
    <property type="entry name" value="RNAP_beta'_C"/>
    <property type="match status" value="1"/>
</dbReference>
<feature type="domain" description="RNA polymerase Rpb1" evidence="9">
    <location>
        <begin position="91"/>
        <end position="410"/>
    </location>
</feature>
<evidence type="ECO:0000256" key="5">
    <source>
        <dbReference type="ARBA" id="ARBA00022695"/>
    </source>
</evidence>
<gene>
    <name evidence="10" type="ORF">AGERDE_LOCUS9632</name>
</gene>
<dbReference type="GO" id="GO:0003899">
    <property type="term" value="F:DNA-directed RNA polymerase activity"/>
    <property type="evidence" value="ECO:0007669"/>
    <property type="project" value="UniProtKB-EC"/>
</dbReference>
<evidence type="ECO:0000256" key="6">
    <source>
        <dbReference type="ARBA" id="ARBA00022723"/>
    </source>
</evidence>
<dbReference type="Gene3D" id="1.10.132.30">
    <property type="match status" value="1"/>
</dbReference>
<comment type="caution">
    <text evidence="10">The sequence shown here is derived from an EMBL/GenBank/DDBJ whole genome shotgun (WGS) entry which is preliminary data.</text>
</comment>
<evidence type="ECO:0000313" key="11">
    <source>
        <dbReference type="Proteomes" id="UP000789831"/>
    </source>
</evidence>
<keyword evidence="4" id="KW-0808">Transferase</keyword>
<dbReference type="SUPFAM" id="SSF64484">
    <property type="entry name" value="beta and beta-prime subunits of DNA dependent RNA-polymerase"/>
    <property type="match status" value="1"/>
</dbReference>
<comment type="catalytic activity">
    <reaction evidence="8">
        <text>RNA(n) + a ribonucleoside 5'-triphosphate = RNA(n+1) + diphosphate</text>
        <dbReference type="Rhea" id="RHEA:21248"/>
        <dbReference type="Rhea" id="RHEA-COMP:14527"/>
        <dbReference type="Rhea" id="RHEA-COMP:17342"/>
        <dbReference type="ChEBI" id="CHEBI:33019"/>
        <dbReference type="ChEBI" id="CHEBI:61557"/>
        <dbReference type="ChEBI" id="CHEBI:140395"/>
        <dbReference type="EC" id="2.7.7.6"/>
    </reaction>
</comment>
<dbReference type="OrthoDB" id="2405767at2759"/>
<keyword evidence="11" id="KW-1185">Reference proteome</keyword>
<dbReference type="GO" id="GO:0000428">
    <property type="term" value="C:DNA-directed RNA polymerase complex"/>
    <property type="evidence" value="ECO:0007669"/>
    <property type="project" value="UniProtKB-KW"/>
</dbReference>
<name>A0A9N9CQ52_9GLOM</name>
<dbReference type="Proteomes" id="UP000789831">
    <property type="component" value="Unassembled WGS sequence"/>
</dbReference>
<keyword evidence="7" id="KW-0804">Transcription</keyword>
<reference evidence="10" key="1">
    <citation type="submission" date="2021-06" db="EMBL/GenBank/DDBJ databases">
        <authorList>
            <person name="Kallberg Y."/>
            <person name="Tangrot J."/>
            <person name="Rosling A."/>
        </authorList>
    </citation>
    <scope>NUCLEOTIDE SEQUENCE</scope>
    <source>
        <strain evidence="10">MT106</strain>
    </source>
</reference>
<evidence type="ECO:0000313" key="10">
    <source>
        <dbReference type="EMBL" id="CAG8611881.1"/>
    </source>
</evidence>
<comment type="function">
    <text evidence="1">DNA-dependent RNA polymerase catalyzes the transcription of DNA into RNA using the four ribonucleoside triphosphates as substrates.</text>
</comment>
<dbReference type="Gene3D" id="2.40.50.100">
    <property type="match status" value="1"/>
</dbReference>
<dbReference type="PANTHER" id="PTHR19376:SF54">
    <property type="entry name" value="DNA-DIRECTED RNA POLYMERASE SUBUNIT BETA"/>
    <property type="match status" value="1"/>
</dbReference>
<dbReference type="PANTHER" id="PTHR19376">
    <property type="entry name" value="DNA-DIRECTED RNA POLYMERASE"/>
    <property type="match status" value="1"/>
</dbReference>
<dbReference type="GO" id="GO:0003677">
    <property type="term" value="F:DNA binding"/>
    <property type="evidence" value="ECO:0007669"/>
    <property type="project" value="InterPro"/>
</dbReference>
<accession>A0A9N9CQ52</accession>
<evidence type="ECO:0000256" key="4">
    <source>
        <dbReference type="ARBA" id="ARBA00022679"/>
    </source>
</evidence>
<evidence type="ECO:0000259" key="9">
    <source>
        <dbReference type="Pfam" id="PF04998"/>
    </source>
</evidence>
<keyword evidence="6" id="KW-0479">Metal-binding</keyword>
<dbReference type="EMBL" id="CAJVPL010002496">
    <property type="protein sequence ID" value="CAG8611881.1"/>
    <property type="molecule type" value="Genomic_DNA"/>
</dbReference>
<keyword evidence="3" id="KW-0240">DNA-directed RNA polymerase</keyword>
<proteinExistence type="predicted"/>
<dbReference type="InterPro" id="IPR038120">
    <property type="entry name" value="Rpb1_funnel_sf"/>
</dbReference>
<organism evidence="10 11">
    <name type="scientific">Ambispora gerdemannii</name>
    <dbReference type="NCBI Taxonomy" id="144530"/>
    <lineage>
        <taxon>Eukaryota</taxon>
        <taxon>Fungi</taxon>
        <taxon>Fungi incertae sedis</taxon>
        <taxon>Mucoromycota</taxon>
        <taxon>Glomeromycotina</taxon>
        <taxon>Glomeromycetes</taxon>
        <taxon>Archaeosporales</taxon>
        <taxon>Ambisporaceae</taxon>
        <taxon>Ambispora</taxon>
    </lineage>
</organism>
<dbReference type="Gene3D" id="1.10.1790.20">
    <property type="match status" value="1"/>
</dbReference>
<dbReference type="EC" id="2.7.7.6" evidence="2"/>
<dbReference type="AlphaFoldDB" id="A0A9N9CQ52"/>
<dbReference type="Pfam" id="PF04998">
    <property type="entry name" value="RNA_pol_Rpb1_5"/>
    <property type="match status" value="1"/>
</dbReference>
<protein>
    <recommendedName>
        <fullName evidence="2">DNA-directed RNA polymerase</fullName>
        <ecNumber evidence="2">2.7.7.6</ecNumber>
    </recommendedName>
</protein>